<dbReference type="Proteomes" id="UP000887540">
    <property type="component" value="Unplaced"/>
</dbReference>
<evidence type="ECO:0000313" key="13">
    <source>
        <dbReference type="WBParaSite" id="ACRNAN_scaffold254.g31618.t1"/>
    </source>
</evidence>
<dbReference type="InterPro" id="IPR008271">
    <property type="entry name" value="Ser/Thr_kinase_AS"/>
</dbReference>
<comment type="function">
    <text evidence="10">Responds to activation by environmental stress and pro-inflammatory cytokines by phosphorylating a number of transcription factors, and thus regulates transcriptional activity.</text>
</comment>
<keyword evidence="7 10" id="KW-0067">ATP-binding</keyword>
<comment type="catalytic activity">
    <reaction evidence="8">
        <text>L-threonyl-[protein] + ATP = O-phospho-L-threonyl-[protein] + ADP + H(+)</text>
        <dbReference type="Rhea" id="RHEA:46608"/>
        <dbReference type="Rhea" id="RHEA-COMP:11060"/>
        <dbReference type="Rhea" id="RHEA-COMP:11605"/>
        <dbReference type="ChEBI" id="CHEBI:15378"/>
        <dbReference type="ChEBI" id="CHEBI:30013"/>
        <dbReference type="ChEBI" id="CHEBI:30616"/>
        <dbReference type="ChEBI" id="CHEBI:61977"/>
        <dbReference type="ChEBI" id="CHEBI:456216"/>
        <dbReference type="EC" id="2.7.11.24"/>
    </reaction>
</comment>
<keyword evidence="6 10" id="KW-0418">Kinase</keyword>
<evidence type="ECO:0000313" key="12">
    <source>
        <dbReference type="Proteomes" id="UP000887540"/>
    </source>
</evidence>
<keyword evidence="12" id="KW-1185">Reference proteome</keyword>
<dbReference type="PRINTS" id="PR01772">
    <property type="entry name" value="JNKMAPKINASE"/>
</dbReference>
<evidence type="ECO:0000256" key="5">
    <source>
        <dbReference type="ARBA" id="ARBA00022741"/>
    </source>
</evidence>
<comment type="cofactor">
    <cofactor evidence="10">
        <name>Mg(2+)</name>
        <dbReference type="ChEBI" id="CHEBI:18420"/>
    </cofactor>
</comment>
<sequence length="319" mass="37199">MDETMSDNTAEEVCEAIDIYGTKFDIPNRYKFVKIIESGSYGVVVEAQDSVTNQSVAIKRHIFPWINVMIAKRAYRELAILSIVKHPNILQLYDLYTPQKSPHTFSDFYIVTELMKTNLTKIVRTKLDHKQLSFLVYQILCGVHYLHQAGIIHRDLKPQNILINDQCQIKIADFGTARVSEGDLKMTAYVSTRYYRAPEMILDMQYDEKVDVWSIGCIFAELINKIFPNTTPELLQEFPEFSANYARDILSKMLVLDPVRRISIVDALQHPYVNMWFDENEINTEKPQQYDVLSEYFNFEVDQWKGMIYDIVSGFKRNT</sequence>
<evidence type="ECO:0000256" key="7">
    <source>
        <dbReference type="ARBA" id="ARBA00022840"/>
    </source>
</evidence>
<dbReference type="InterPro" id="IPR008351">
    <property type="entry name" value="MAPK_JNK"/>
</dbReference>
<dbReference type="InterPro" id="IPR050117">
    <property type="entry name" value="MAPK"/>
</dbReference>
<keyword evidence="10" id="KW-0460">Magnesium</keyword>
<evidence type="ECO:0000256" key="3">
    <source>
        <dbReference type="ARBA" id="ARBA00022553"/>
    </source>
</evidence>
<comment type="similarity">
    <text evidence="1 10">Belongs to the protein kinase superfamily. CMGC Ser/Thr protein kinase family. MAP kinase subfamily.</text>
</comment>
<dbReference type="Gene3D" id="3.30.200.20">
    <property type="entry name" value="Phosphorylase Kinase, domain 1"/>
    <property type="match status" value="1"/>
</dbReference>
<protein>
    <recommendedName>
        <fullName evidence="10">Stress-activated protein kinase JNK</fullName>
        <ecNumber evidence="10">2.7.11.24</ecNumber>
    </recommendedName>
</protein>
<keyword evidence="3 10" id="KW-0597">Phosphoprotein</keyword>
<evidence type="ECO:0000256" key="6">
    <source>
        <dbReference type="ARBA" id="ARBA00022777"/>
    </source>
</evidence>
<dbReference type="PROSITE" id="PS50011">
    <property type="entry name" value="PROTEIN_KINASE_DOM"/>
    <property type="match status" value="1"/>
</dbReference>
<keyword evidence="5 10" id="KW-0547">Nucleotide-binding</keyword>
<dbReference type="SUPFAM" id="SSF56112">
    <property type="entry name" value="Protein kinase-like (PK-like)"/>
    <property type="match status" value="1"/>
</dbReference>
<evidence type="ECO:0000256" key="9">
    <source>
        <dbReference type="ARBA" id="ARBA00048312"/>
    </source>
</evidence>
<dbReference type="InterPro" id="IPR011009">
    <property type="entry name" value="Kinase-like_dom_sf"/>
</dbReference>
<evidence type="ECO:0000256" key="2">
    <source>
        <dbReference type="ARBA" id="ARBA00022527"/>
    </source>
</evidence>
<evidence type="ECO:0000256" key="8">
    <source>
        <dbReference type="ARBA" id="ARBA00047592"/>
    </source>
</evidence>
<name>A0A914DHM1_9BILA</name>
<feature type="domain" description="Protein kinase" evidence="11">
    <location>
        <begin position="30"/>
        <end position="273"/>
    </location>
</feature>
<reference evidence="13" key="1">
    <citation type="submission" date="2022-11" db="UniProtKB">
        <authorList>
            <consortium name="WormBaseParasite"/>
        </authorList>
    </citation>
    <scope>IDENTIFICATION</scope>
</reference>
<keyword evidence="4 10" id="KW-0808">Transferase</keyword>
<evidence type="ECO:0000256" key="4">
    <source>
        <dbReference type="ARBA" id="ARBA00022679"/>
    </source>
</evidence>
<evidence type="ECO:0000259" key="11">
    <source>
        <dbReference type="PROSITE" id="PS50011"/>
    </source>
</evidence>
<dbReference type="InterPro" id="IPR000719">
    <property type="entry name" value="Prot_kinase_dom"/>
</dbReference>
<dbReference type="PANTHER" id="PTHR24055">
    <property type="entry name" value="MITOGEN-ACTIVATED PROTEIN KINASE"/>
    <property type="match status" value="1"/>
</dbReference>
<comment type="subcellular location">
    <subcellularLocation>
        <location evidence="10">Cytoplasm</location>
    </subcellularLocation>
</comment>
<proteinExistence type="inferred from homology"/>
<dbReference type="WBParaSite" id="ACRNAN_scaffold254.g31618.t1">
    <property type="protein sequence ID" value="ACRNAN_scaffold254.g31618.t1"/>
    <property type="gene ID" value="ACRNAN_scaffold254.g31618"/>
</dbReference>
<dbReference type="GO" id="GO:0004707">
    <property type="term" value="F:MAP kinase activity"/>
    <property type="evidence" value="ECO:0007669"/>
    <property type="project" value="UniProtKB-UniRule"/>
</dbReference>
<dbReference type="SMART" id="SM00220">
    <property type="entry name" value="S_TKc"/>
    <property type="match status" value="1"/>
</dbReference>
<dbReference type="AlphaFoldDB" id="A0A914DHM1"/>
<comment type="catalytic activity">
    <reaction evidence="9">
        <text>L-seryl-[protein] + ATP = O-phospho-L-seryl-[protein] + ADP + H(+)</text>
        <dbReference type="Rhea" id="RHEA:17989"/>
        <dbReference type="Rhea" id="RHEA-COMP:9863"/>
        <dbReference type="Rhea" id="RHEA-COMP:11604"/>
        <dbReference type="ChEBI" id="CHEBI:15378"/>
        <dbReference type="ChEBI" id="CHEBI:29999"/>
        <dbReference type="ChEBI" id="CHEBI:30616"/>
        <dbReference type="ChEBI" id="CHEBI:83421"/>
        <dbReference type="ChEBI" id="CHEBI:456216"/>
        <dbReference type="EC" id="2.7.11.24"/>
    </reaction>
</comment>
<evidence type="ECO:0000256" key="10">
    <source>
        <dbReference type="RuleBase" id="RU368052"/>
    </source>
</evidence>
<dbReference type="GO" id="GO:0005737">
    <property type="term" value="C:cytoplasm"/>
    <property type="evidence" value="ECO:0007669"/>
    <property type="project" value="UniProtKB-SubCell"/>
</dbReference>
<dbReference type="GO" id="GO:0106310">
    <property type="term" value="F:protein serine kinase activity"/>
    <property type="evidence" value="ECO:0007669"/>
    <property type="project" value="UniProtKB-UniRule"/>
</dbReference>
<dbReference type="GO" id="GO:0005524">
    <property type="term" value="F:ATP binding"/>
    <property type="evidence" value="ECO:0007669"/>
    <property type="project" value="UniProtKB-UniRule"/>
</dbReference>
<accession>A0A914DHM1</accession>
<evidence type="ECO:0000256" key="1">
    <source>
        <dbReference type="ARBA" id="ARBA00008832"/>
    </source>
</evidence>
<dbReference type="Pfam" id="PF00069">
    <property type="entry name" value="Pkinase"/>
    <property type="match status" value="1"/>
</dbReference>
<organism evidence="12 13">
    <name type="scientific">Acrobeloides nanus</name>
    <dbReference type="NCBI Taxonomy" id="290746"/>
    <lineage>
        <taxon>Eukaryota</taxon>
        <taxon>Metazoa</taxon>
        <taxon>Ecdysozoa</taxon>
        <taxon>Nematoda</taxon>
        <taxon>Chromadorea</taxon>
        <taxon>Rhabditida</taxon>
        <taxon>Tylenchina</taxon>
        <taxon>Cephalobomorpha</taxon>
        <taxon>Cephaloboidea</taxon>
        <taxon>Cephalobidae</taxon>
        <taxon>Acrobeloides</taxon>
    </lineage>
</organism>
<dbReference type="FunFam" id="1.10.510.10:FF:000624">
    <property type="entry name" value="Mitogen-activated protein kinase"/>
    <property type="match status" value="1"/>
</dbReference>
<dbReference type="Gene3D" id="1.10.510.10">
    <property type="entry name" value="Transferase(Phosphotransferase) domain 1"/>
    <property type="match status" value="1"/>
</dbReference>
<keyword evidence="2 10" id="KW-0723">Serine/threonine-protein kinase</keyword>
<dbReference type="PROSITE" id="PS00108">
    <property type="entry name" value="PROTEIN_KINASE_ST"/>
    <property type="match status" value="1"/>
</dbReference>
<dbReference type="EC" id="2.7.11.24" evidence="10"/>